<proteinExistence type="predicted"/>
<evidence type="ECO:0000313" key="2">
    <source>
        <dbReference type="Proteomes" id="UP000005239"/>
    </source>
</evidence>
<sequence length="142" mass="15773">MIRTLLVSSLLLAVVLACAPHSPSQTPVRLKQSGADRDISKGGRSERDKQHDVITPTFFLAELVETSVSSMKIKKITELSYFEYHGSDARVWKFHGIGDGDVIKDLKHTNEMLDIKKQGGKLATVNIEDRKRIITSLDKTPG</sequence>
<accession>A0A8R1YNV9</accession>
<keyword evidence="2" id="KW-1185">Reference proteome</keyword>
<evidence type="ECO:0000313" key="1">
    <source>
        <dbReference type="EnsemblMetazoa" id="PPA34282.1"/>
    </source>
</evidence>
<dbReference type="OrthoDB" id="6145519at2759"/>
<dbReference type="Proteomes" id="UP000005239">
    <property type="component" value="Unassembled WGS sequence"/>
</dbReference>
<accession>A0A2A6CKQ9</accession>
<name>A0A2A6CKQ9_PRIPA</name>
<dbReference type="PROSITE" id="PS51257">
    <property type="entry name" value="PROKAR_LIPOPROTEIN"/>
    <property type="match status" value="1"/>
</dbReference>
<dbReference type="PANTHER" id="PTHR33845">
    <property type="entry name" value="C2H2-TYPE DOMAIN-CONTAINING PROTEIN"/>
    <property type="match status" value="1"/>
</dbReference>
<protein>
    <submittedName>
        <fullName evidence="1">Uncharacterized protein</fullName>
    </submittedName>
</protein>
<gene>
    <name evidence="1" type="primary">WBGene00272651</name>
</gene>
<organism evidence="1 2">
    <name type="scientific">Pristionchus pacificus</name>
    <name type="common">Parasitic nematode worm</name>
    <dbReference type="NCBI Taxonomy" id="54126"/>
    <lineage>
        <taxon>Eukaryota</taxon>
        <taxon>Metazoa</taxon>
        <taxon>Ecdysozoa</taxon>
        <taxon>Nematoda</taxon>
        <taxon>Chromadorea</taxon>
        <taxon>Rhabditida</taxon>
        <taxon>Rhabditina</taxon>
        <taxon>Diplogasteromorpha</taxon>
        <taxon>Diplogasteroidea</taxon>
        <taxon>Neodiplogasteridae</taxon>
        <taxon>Pristionchus</taxon>
    </lineage>
</organism>
<reference evidence="1" key="2">
    <citation type="submission" date="2022-06" db="UniProtKB">
        <authorList>
            <consortium name="EnsemblMetazoa"/>
        </authorList>
    </citation>
    <scope>IDENTIFICATION</scope>
    <source>
        <strain evidence="1">PS312</strain>
    </source>
</reference>
<dbReference type="AlphaFoldDB" id="A0A2A6CKQ9"/>
<dbReference type="EnsemblMetazoa" id="PPA34282.1">
    <property type="protein sequence ID" value="PPA34282.1"/>
    <property type="gene ID" value="WBGene00272651"/>
</dbReference>
<dbReference type="PANTHER" id="PTHR33845:SF1">
    <property type="entry name" value="C2H2-TYPE DOMAIN-CONTAINING PROTEIN"/>
    <property type="match status" value="1"/>
</dbReference>
<reference evidence="2" key="1">
    <citation type="journal article" date="2008" name="Nat. Genet.">
        <title>The Pristionchus pacificus genome provides a unique perspective on nematode lifestyle and parasitism.</title>
        <authorList>
            <person name="Dieterich C."/>
            <person name="Clifton S.W."/>
            <person name="Schuster L.N."/>
            <person name="Chinwalla A."/>
            <person name="Delehaunty K."/>
            <person name="Dinkelacker I."/>
            <person name="Fulton L."/>
            <person name="Fulton R."/>
            <person name="Godfrey J."/>
            <person name="Minx P."/>
            <person name="Mitreva M."/>
            <person name="Roeseler W."/>
            <person name="Tian H."/>
            <person name="Witte H."/>
            <person name="Yang S.P."/>
            <person name="Wilson R.K."/>
            <person name="Sommer R.J."/>
        </authorList>
    </citation>
    <scope>NUCLEOTIDE SEQUENCE [LARGE SCALE GENOMIC DNA]</scope>
    <source>
        <strain evidence="2">PS312</strain>
    </source>
</reference>